<evidence type="ECO:0000313" key="2">
    <source>
        <dbReference type="EMBL" id="KAL2735799.1"/>
    </source>
</evidence>
<reference evidence="2 3" key="1">
    <citation type="journal article" date="2024" name="Ann. Entomol. Soc. Am.">
        <title>Genomic analyses of the southern and eastern yellowjacket wasps (Hymenoptera: Vespidae) reveal evolutionary signatures of social life.</title>
        <authorList>
            <person name="Catto M.A."/>
            <person name="Caine P.B."/>
            <person name="Orr S.E."/>
            <person name="Hunt B.G."/>
            <person name="Goodisman M.A.D."/>
        </authorList>
    </citation>
    <scope>NUCLEOTIDE SEQUENCE [LARGE SCALE GENOMIC DNA]</scope>
    <source>
        <strain evidence="2">233</strain>
        <tissue evidence="2">Head and thorax</tissue>
    </source>
</reference>
<evidence type="ECO:0000313" key="3">
    <source>
        <dbReference type="Proteomes" id="UP001607302"/>
    </source>
</evidence>
<accession>A0ABD2BSP4</accession>
<protein>
    <submittedName>
        <fullName evidence="2">Uncharacterized protein</fullName>
    </submittedName>
</protein>
<keyword evidence="3" id="KW-1185">Reference proteome</keyword>
<name>A0ABD2BSP4_VESSQ</name>
<evidence type="ECO:0000256" key="1">
    <source>
        <dbReference type="SAM" id="MobiDB-lite"/>
    </source>
</evidence>
<dbReference type="Proteomes" id="UP001607302">
    <property type="component" value="Unassembled WGS sequence"/>
</dbReference>
<dbReference type="EMBL" id="JAUDFV010000056">
    <property type="protein sequence ID" value="KAL2735799.1"/>
    <property type="molecule type" value="Genomic_DNA"/>
</dbReference>
<organism evidence="2 3">
    <name type="scientific">Vespula squamosa</name>
    <name type="common">Southern yellow jacket</name>
    <name type="synonym">Wasp</name>
    <dbReference type="NCBI Taxonomy" id="30214"/>
    <lineage>
        <taxon>Eukaryota</taxon>
        <taxon>Metazoa</taxon>
        <taxon>Ecdysozoa</taxon>
        <taxon>Arthropoda</taxon>
        <taxon>Hexapoda</taxon>
        <taxon>Insecta</taxon>
        <taxon>Pterygota</taxon>
        <taxon>Neoptera</taxon>
        <taxon>Endopterygota</taxon>
        <taxon>Hymenoptera</taxon>
        <taxon>Apocrita</taxon>
        <taxon>Aculeata</taxon>
        <taxon>Vespoidea</taxon>
        <taxon>Vespidae</taxon>
        <taxon>Vespinae</taxon>
        <taxon>Vespula</taxon>
    </lineage>
</organism>
<proteinExistence type="predicted"/>
<dbReference type="AlphaFoldDB" id="A0ABD2BSP4"/>
<gene>
    <name evidence="2" type="ORF">V1478_002483</name>
</gene>
<sequence>MVLLGSCVLEKRVPILAINVLVYEDIRGMTFKHKLRAVIFDHYNRSDRPKYRISAALRISAYKGRVFGYFKRAVGWPDRSIGQSDVCSGSFVSSGESPSNCQVDRLFLTSLIDGSQDRSIVERSVFRGGLRPPSIPPSTSPRQYRTPNERIVNY</sequence>
<feature type="region of interest" description="Disordered" evidence="1">
    <location>
        <begin position="131"/>
        <end position="154"/>
    </location>
</feature>
<comment type="caution">
    <text evidence="2">The sequence shown here is derived from an EMBL/GenBank/DDBJ whole genome shotgun (WGS) entry which is preliminary data.</text>
</comment>